<evidence type="ECO:0000256" key="1">
    <source>
        <dbReference type="SAM" id="Phobius"/>
    </source>
</evidence>
<evidence type="ECO:0000313" key="3">
    <source>
        <dbReference type="EMBL" id="MDQ0473046.1"/>
    </source>
</evidence>
<reference evidence="3 4" key="1">
    <citation type="submission" date="2023-07" db="EMBL/GenBank/DDBJ databases">
        <title>Genomic Encyclopedia of Type Strains, Phase IV (KMG-IV): sequencing the most valuable type-strain genomes for metagenomic binning, comparative biology and taxonomic classification.</title>
        <authorList>
            <person name="Goeker M."/>
        </authorList>
    </citation>
    <scope>NUCLEOTIDE SEQUENCE [LARGE SCALE GENOMIC DNA]</scope>
    <source>
        <strain evidence="3 4">DSM 19619</strain>
    </source>
</reference>
<organism evidence="3 4">
    <name type="scientific">Labrys wisconsinensis</name>
    <dbReference type="NCBI Taxonomy" id="425677"/>
    <lineage>
        <taxon>Bacteria</taxon>
        <taxon>Pseudomonadati</taxon>
        <taxon>Pseudomonadota</taxon>
        <taxon>Alphaproteobacteria</taxon>
        <taxon>Hyphomicrobiales</taxon>
        <taxon>Xanthobacteraceae</taxon>
        <taxon>Labrys</taxon>
    </lineage>
</organism>
<feature type="transmembrane region" description="Helical" evidence="1">
    <location>
        <begin position="193"/>
        <end position="212"/>
    </location>
</feature>
<feature type="transmembrane region" description="Helical" evidence="1">
    <location>
        <begin position="247"/>
        <end position="264"/>
    </location>
</feature>
<protein>
    <submittedName>
        <fullName evidence="3">Peptidoglycan/LPS O-acetylase OafA/YrhL</fullName>
    </submittedName>
</protein>
<feature type="transmembrane region" description="Helical" evidence="1">
    <location>
        <begin position="81"/>
        <end position="102"/>
    </location>
</feature>
<keyword evidence="1" id="KW-0472">Membrane</keyword>
<feature type="domain" description="Acyltransferase 3" evidence="2">
    <location>
        <begin position="13"/>
        <end position="327"/>
    </location>
</feature>
<evidence type="ECO:0000259" key="2">
    <source>
        <dbReference type="Pfam" id="PF01757"/>
    </source>
</evidence>
<feature type="transmembrane region" description="Helical" evidence="1">
    <location>
        <begin position="141"/>
        <end position="160"/>
    </location>
</feature>
<keyword evidence="1" id="KW-1133">Transmembrane helix</keyword>
<dbReference type="InterPro" id="IPR050879">
    <property type="entry name" value="Acyltransferase_3"/>
</dbReference>
<gene>
    <name evidence="3" type="ORF">QO011_006079</name>
</gene>
<dbReference type="EMBL" id="JAUSVX010000014">
    <property type="protein sequence ID" value="MDQ0473046.1"/>
    <property type="molecule type" value="Genomic_DNA"/>
</dbReference>
<feature type="transmembrane region" description="Helical" evidence="1">
    <location>
        <begin position="313"/>
        <end position="336"/>
    </location>
</feature>
<feature type="transmembrane region" description="Helical" evidence="1">
    <location>
        <begin position="167"/>
        <end position="187"/>
    </location>
</feature>
<dbReference type="Proteomes" id="UP001242480">
    <property type="component" value="Unassembled WGS sequence"/>
</dbReference>
<keyword evidence="1" id="KW-0812">Transmembrane</keyword>
<proteinExistence type="predicted"/>
<name>A0ABU0JFI6_9HYPH</name>
<evidence type="ECO:0000313" key="4">
    <source>
        <dbReference type="Proteomes" id="UP001242480"/>
    </source>
</evidence>
<feature type="transmembrane region" description="Helical" evidence="1">
    <location>
        <begin position="51"/>
        <end position="69"/>
    </location>
</feature>
<dbReference type="InterPro" id="IPR002656">
    <property type="entry name" value="Acyl_transf_3_dom"/>
</dbReference>
<comment type="caution">
    <text evidence="3">The sequence shown here is derived from an EMBL/GenBank/DDBJ whole genome shotgun (WGS) entry which is preliminary data.</text>
</comment>
<dbReference type="PANTHER" id="PTHR23028">
    <property type="entry name" value="ACETYLTRANSFERASE"/>
    <property type="match status" value="1"/>
</dbReference>
<accession>A0ABU0JFI6</accession>
<dbReference type="PANTHER" id="PTHR23028:SF131">
    <property type="entry name" value="BLR2367 PROTEIN"/>
    <property type="match status" value="1"/>
</dbReference>
<feature type="transmembrane region" description="Helical" evidence="1">
    <location>
        <begin position="224"/>
        <end position="241"/>
    </location>
</feature>
<dbReference type="RefSeq" id="WP_307280763.1">
    <property type="nucleotide sequence ID" value="NZ_JAUSVX010000014.1"/>
</dbReference>
<sequence>MSREIPSADRNIYGVQYLRALAAIFVVYFHTHVYTESFAWSLPRAFGASGVDLFFVISGFIMMTITARSNVSPAQFLLRRFLRIVPLYWVVTLIIVVAGLVYPPSMLKNAVSFEHVGLSMLFIPHRNPVDFSNAPFFKLGWTLNYEVYFYLVFATLLLFLRTPRGRLMAMTLYAATVSILYIAIEPAGSIPQVYWNPIIIEFWMGTLVGYLFLKGDLSALPRGLALALVPICLAMMMAFVPDDSVRIQIHGVASAVLLMAVLSLEMRGSLPRRSLPNLLGDASYSIYLVHPLVESMARVVTKVAHLPVDNAALGAVLVVATTVVSVAGGVAAHLWIEKPLLAALRRLVERGRPAPMAVPVAAP</sequence>
<keyword evidence="4" id="KW-1185">Reference proteome</keyword>
<feature type="transmembrane region" description="Helical" evidence="1">
    <location>
        <begin position="12"/>
        <end position="31"/>
    </location>
</feature>
<dbReference type="Pfam" id="PF01757">
    <property type="entry name" value="Acyl_transf_3"/>
    <property type="match status" value="1"/>
</dbReference>